<keyword evidence="2" id="KW-1185">Reference proteome</keyword>
<organism evidence="1 2">
    <name type="scientific">Trichuris trichiura</name>
    <name type="common">Whipworm</name>
    <name type="synonym">Trichocephalus trichiurus</name>
    <dbReference type="NCBI Taxonomy" id="36087"/>
    <lineage>
        <taxon>Eukaryota</taxon>
        <taxon>Metazoa</taxon>
        <taxon>Ecdysozoa</taxon>
        <taxon>Nematoda</taxon>
        <taxon>Enoplea</taxon>
        <taxon>Dorylaimia</taxon>
        <taxon>Trichinellida</taxon>
        <taxon>Trichuridae</taxon>
        <taxon>Trichuris</taxon>
    </lineage>
</organism>
<reference evidence="1" key="2">
    <citation type="submission" date="2014-03" db="EMBL/GenBank/DDBJ databases">
        <title>The whipworm genome and dual-species transcriptomics of an intimate host-pathogen interaction.</title>
        <authorList>
            <person name="Foth B.J."/>
            <person name="Tsai I.J."/>
            <person name="Reid A.J."/>
            <person name="Bancroft A.J."/>
            <person name="Nichol S."/>
            <person name="Tracey A."/>
            <person name="Holroyd N."/>
            <person name="Cotton J.A."/>
            <person name="Stanley E.J."/>
            <person name="Zarowiecki M."/>
            <person name="Liu J.Z."/>
            <person name="Huckvale T."/>
            <person name="Cooper P.J."/>
            <person name="Grencis R.K."/>
            <person name="Berriman M."/>
        </authorList>
    </citation>
    <scope>NUCLEOTIDE SEQUENCE [LARGE SCALE GENOMIC DNA]</scope>
</reference>
<dbReference type="Proteomes" id="UP000030665">
    <property type="component" value="Unassembled WGS sequence"/>
</dbReference>
<protein>
    <submittedName>
        <fullName evidence="1">Uncharacterized protein</fullName>
    </submittedName>
</protein>
<proteinExistence type="predicted"/>
<evidence type="ECO:0000313" key="1">
    <source>
        <dbReference type="EMBL" id="CDW59628.1"/>
    </source>
</evidence>
<sequence length="210" mass="23879">MRSVLQNMGIDLRSRDEGLFDIFELFDPSKMGLCNRKTCGDIYRFLDKIRNSKFLLNLRTLFALLKDQEGLDLLQMLLTNPNMIRTFLGNRGGVNDYDGTDYVTGLEKPDKPDIGFVIDETKRPGDYNDYYFDGIPNNPNDQIMTINRPIHDVNIGTINGEINGEIDEMGSGTTTTKTVELTARPQVDYYAYYYDGQRQRGSGLFPDIAS</sequence>
<dbReference type="AlphaFoldDB" id="A0A077ZJ44"/>
<gene>
    <name evidence="1" type="ORF">TTRE_0000796601</name>
</gene>
<dbReference type="EMBL" id="HG806659">
    <property type="protein sequence ID" value="CDW59628.1"/>
    <property type="molecule type" value="Genomic_DNA"/>
</dbReference>
<accession>A0A077ZJ44</accession>
<reference evidence="1" key="1">
    <citation type="submission" date="2014-01" db="EMBL/GenBank/DDBJ databases">
        <authorList>
            <person name="Aslett M."/>
        </authorList>
    </citation>
    <scope>NUCLEOTIDE SEQUENCE</scope>
</reference>
<name>A0A077ZJ44_TRITR</name>
<dbReference type="OrthoDB" id="5821209at2759"/>
<evidence type="ECO:0000313" key="2">
    <source>
        <dbReference type="Proteomes" id="UP000030665"/>
    </source>
</evidence>